<evidence type="ECO:0000313" key="5">
    <source>
        <dbReference type="EMBL" id="MDC7693701.1"/>
    </source>
</evidence>
<dbReference type="InterPro" id="IPR008920">
    <property type="entry name" value="TF_FadR/GntR_C"/>
</dbReference>
<dbReference type="Pfam" id="PF00392">
    <property type="entry name" value="GntR"/>
    <property type="match status" value="1"/>
</dbReference>
<evidence type="ECO:0000256" key="3">
    <source>
        <dbReference type="ARBA" id="ARBA00023163"/>
    </source>
</evidence>
<dbReference type="RefSeq" id="WP_272740451.1">
    <property type="nucleotide sequence ID" value="NZ_JAQQKW010000002.1"/>
</dbReference>
<comment type="caution">
    <text evidence="5">The sequence shown here is derived from an EMBL/GenBank/DDBJ whole genome shotgun (WGS) entry which is preliminary data.</text>
</comment>
<sequence length="251" mass="28396">MTETPFGKLYETVVNVIIEQIRHGKYRISDKLPPERELSLEFNVSRPTIREAMIALEVMGIVKTRKGSGVFIANAQPARFDGFDLKVGAFELAEARLFYEGETAALAALSATPEDIARLEQFLQDMRIEAANGPGIEESDKDFHIGIAEATHNAAMIGVVRYLWDLRRTNMLPMFADAQVRRKGYTPALNEHEQILEAIKSHDAARARTAMRDHLHRVVEMMLDSTEDELISETIKFNTNQKDKLNRRVAL</sequence>
<dbReference type="SMART" id="SM00895">
    <property type="entry name" value="FCD"/>
    <property type="match status" value="1"/>
</dbReference>
<evidence type="ECO:0000259" key="4">
    <source>
        <dbReference type="PROSITE" id="PS50949"/>
    </source>
</evidence>
<accession>A0ABT5IE23</accession>
<dbReference type="Gene3D" id="1.20.120.530">
    <property type="entry name" value="GntR ligand-binding domain-like"/>
    <property type="match status" value="1"/>
</dbReference>
<feature type="domain" description="HTH gntR-type" evidence="4">
    <location>
        <begin position="7"/>
        <end position="75"/>
    </location>
</feature>
<evidence type="ECO:0000313" key="6">
    <source>
        <dbReference type="Proteomes" id="UP001216595"/>
    </source>
</evidence>
<organism evidence="5 6">
    <name type="scientific">Asticcacaulis currens</name>
    <dbReference type="NCBI Taxonomy" id="2984210"/>
    <lineage>
        <taxon>Bacteria</taxon>
        <taxon>Pseudomonadati</taxon>
        <taxon>Pseudomonadota</taxon>
        <taxon>Alphaproteobacteria</taxon>
        <taxon>Caulobacterales</taxon>
        <taxon>Caulobacteraceae</taxon>
        <taxon>Asticcacaulis</taxon>
    </lineage>
</organism>
<dbReference type="InterPro" id="IPR036390">
    <property type="entry name" value="WH_DNA-bd_sf"/>
</dbReference>
<gene>
    <name evidence="5" type="ORF">PQU94_05330</name>
</gene>
<dbReference type="EMBL" id="JAQQKW010000002">
    <property type="protein sequence ID" value="MDC7693701.1"/>
    <property type="molecule type" value="Genomic_DNA"/>
</dbReference>
<dbReference type="SUPFAM" id="SSF46785">
    <property type="entry name" value="Winged helix' DNA-binding domain"/>
    <property type="match status" value="1"/>
</dbReference>
<dbReference type="SMART" id="SM00345">
    <property type="entry name" value="HTH_GNTR"/>
    <property type="match status" value="1"/>
</dbReference>
<dbReference type="InterPro" id="IPR036388">
    <property type="entry name" value="WH-like_DNA-bd_sf"/>
</dbReference>
<dbReference type="Gene3D" id="1.10.10.10">
    <property type="entry name" value="Winged helix-like DNA-binding domain superfamily/Winged helix DNA-binding domain"/>
    <property type="match status" value="1"/>
</dbReference>
<protein>
    <submittedName>
        <fullName evidence="5">FadR/GntR family transcriptional regulator</fullName>
    </submittedName>
</protein>
<dbReference type="CDD" id="cd07377">
    <property type="entry name" value="WHTH_GntR"/>
    <property type="match status" value="1"/>
</dbReference>
<dbReference type="InterPro" id="IPR011711">
    <property type="entry name" value="GntR_C"/>
</dbReference>
<keyword evidence="6" id="KW-1185">Reference proteome</keyword>
<keyword evidence="2" id="KW-0238">DNA-binding</keyword>
<keyword evidence="1" id="KW-0805">Transcription regulation</keyword>
<dbReference type="InterPro" id="IPR000524">
    <property type="entry name" value="Tscrpt_reg_HTH_GntR"/>
</dbReference>
<keyword evidence="3" id="KW-0804">Transcription</keyword>
<proteinExistence type="predicted"/>
<name>A0ABT5IE23_9CAUL</name>
<dbReference type="PRINTS" id="PR00035">
    <property type="entry name" value="HTHGNTR"/>
</dbReference>
<dbReference type="Proteomes" id="UP001216595">
    <property type="component" value="Unassembled WGS sequence"/>
</dbReference>
<dbReference type="PANTHER" id="PTHR43537">
    <property type="entry name" value="TRANSCRIPTIONAL REGULATOR, GNTR FAMILY"/>
    <property type="match status" value="1"/>
</dbReference>
<dbReference type="PANTHER" id="PTHR43537:SF5">
    <property type="entry name" value="UXU OPERON TRANSCRIPTIONAL REGULATOR"/>
    <property type="match status" value="1"/>
</dbReference>
<evidence type="ECO:0000256" key="1">
    <source>
        <dbReference type="ARBA" id="ARBA00023015"/>
    </source>
</evidence>
<evidence type="ECO:0000256" key="2">
    <source>
        <dbReference type="ARBA" id="ARBA00023125"/>
    </source>
</evidence>
<dbReference type="PROSITE" id="PS50949">
    <property type="entry name" value="HTH_GNTR"/>
    <property type="match status" value="1"/>
</dbReference>
<dbReference type="SUPFAM" id="SSF48008">
    <property type="entry name" value="GntR ligand-binding domain-like"/>
    <property type="match status" value="1"/>
</dbReference>
<reference evidence="5 6" key="1">
    <citation type="submission" date="2023-01" db="EMBL/GenBank/DDBJ databases">
        <title>Novel species of the genus Asticcacaulis isolated from rivers.</title>
        <authorList>
            <person name="Lu H."/>
        </authorList>
    </citation>
    <scope>NUCLEOTIDE SEQUENCE [LARGE SCALE GENOMIC DNA]</scope>
    <source>
        <strain evidence="5 6">DXS10W</strain>
    </source>
</reference>
<dbReference type="Pfam" id="PF07729">
    <property type="entry name" value="FCD"/>
    <property type="match status" value="1"/>
</dbReference>